<gene>
    <name evidence="3" type="ORF">KGA66_00015</name>
</gene>
<accession>A0A8J7WJR1</accession>
<keyword evidence="4" id="KW-1185">Reference proteome</keyword>
<feature type="signal peptide" evidence="2">
    <location>
        <begin position="1"/>
        <end position="22"/>
    </location>
</feature>
<evidence type="ECO:0000256" key="1">
    <source>
        <dbReference type="SAM" id="MobiDB-lite"/>
    </source>
</evidence>
<sequence>MKRATGRAVAAATSVLCATALAGVLAGCRAQSVASQPAGSVTSTAGVGAVPAGAPDGTTPAGAGVDSDLSAVDGQLSGLDSALAQATQSPSDGG</sequence>
<name>A0A8J7WJR1_9ACTN</name>
<proteinExistence type="predicted"/>
<feature type="region of interest" description="Disordered" evidence="1">
    <location>
        <begin position="37"/>
        <end position="70"/>
    </location>
</feature>
<feature type="compositionally biased region" description="Low complexity" evidence="1">
    <location>
        <begin position="44"/>
        <end position="65"/>
    </location>
</feature>
<protein>
    <recommendedName>
        <fullName evidence="5">Lipoprotein</fullName>
    </recommendedName>
</protein>
<reference evidence="3" key="1">
    <citation type="submission" date="2021-04" db="EMBL/GenBank/DDBJ databases">
        <title>Genome based classification of Actinospica acidithermotolerans sp. nov., an actinobacterium isolated from an Indonesian hot spring.</title>
        <authorList>
            <person name="Kusuma A.B."/>
            <person name="Putra K.E."/>
            <person name="Nafisah S."/>
            <person name="Loh J."/>
            <person name="Nouioui I."/>
            <person name="Goodfellow M."/>
        </authorList>
    </citation>
    <scope>NUCLEOTIDE SEQUENCE</scope>
    <source>
        <strain evidence="3">DSM 45618</strain>
    </source>
</reference>
<evidence type="ECO:0008006" key="5">
    <source>
        <dbReference type="Google" id="ProtNLM"/>
    </source>
</evidence>
<comment type="caution">
    <text evidence="3">The sequence shown here is derived from an EMBL/GenBank/DDBJ whole genome shotgun (WGS) entry which is preliminary data.</text>
</comment>
<feature type="chain" id="PRO_5038820482" description="Lipoprotein" evidence="2">
    <location>
        <begin position="23"/>
        <end position="94"/>
    </location>
</feature>
<evidence type="ECO:0000256" key="2">
    <source>
        <dbReference type="SAM" id="SignalP"/>
    </source>
</evidence>
<dbReference type="EMBL" id="JAGSXH010000001">
    <property type="protein sequence ID" value="MBS2961407.1"/>
    <property type="molecule type" value="Genomic_DNA"/>
</dbReference>
<evidence type="ECO:0000313" key="4">
    <source>
        <dbReference type="Proteomes" id="UP000677913"/>
    </source>
</evidence>
<dbReference type="Proteomes" id="UP000677913">
    <property type="component" value="Unassembled WGS sequence"/>
</dbReference>
<organism evidence="3 4">
    <name type="scientific">Actinocrinis puniceicyclus</name>
    <dbReference type="NCBI Taxonomy" id="977794"/>
    <lineage>
        <taxon>Bacteria</taxon>
        <taxon>Bacillati</taxon>
        <taxon>Actinomycetota</taxon>
        <taxon>Actinomycetes</taxon>
        <taxon>Catenulisporales</taxon>
        <taxon>Actinospicaceae</taxon>
        <taxon>Actinocrinis</taxon>
    </lineage>
</organism>
<keyword evidence="2" id="KW-0732">Signal</keyword>
<dbReference type="AlphaFoldDB" id="A0A8J7WJR1"/>
<dbReference type="RefSeq" id="WP_211463086.1">
    <property type="nucleotide sequence ID" value="NZ_JAGSXH010000001.1"/>
</dbReference>
<dbReference type="PROSITE" id="PS51257">
    <property type="entry name" value="PROKAR_LIPOPROTEIN"/>
    <property type="match status" value="1"/>
</dbReference>
<evidence type="ECO:0000313" key="3">
    <source>
        <dbReference type="EMBL" id="MBS2961407.1"/>
    </source>
</evidence>